<dbReference type="PROSITE" id="PS01124">
    <property type="entry name" value="HTH_ARAC_FAMILY_2"/>
    <property type="match status" value="1"/>
</dbReference>
<dbReference type="Gene3D" id="1.10.10.60">
    <property type="entry name" value="Homeodomain-like"/>
    <property type="match status" value="2"/>
</dbReference>
<dbReference type="Proteomes" id="UP000189055">
    <property type="component" value="Chromosome"/>
</dbReference>
<dbReference type="SUPFAM" id="SSF51215">
    <property type="entry name" value="Regulatory protein AraC"/>
    <property type="match status" value="1"/>
</dbReference>
<dbReference type="STRING" id="1076596.A0U91_00005"/>
<dbReference type="InterPro" id="IPR009057">
    <property type="entry name" value="Homeodomain-like_sf"/>
</dbReference>
<dbReference type="InterPro" id="IPR018060">
    <property type="entry name" value="HTH_AraC"/>
</dbReference>
<gene>
    <name evidence="6" type="ORF">A0U91_00005</name>
</gene>
<evidence type="ECO:0000259" key="5">
    <source>
        <dbReference type="PROSITE" id="PS01124"/>
    </source>
</evidence>
<dbReference type="PANTHER" id="PTHR46796:SF6">
    <property type="entry name" value="ARAC SUBFAMILY"/>
    <property type="match status" value="1"/>
</dbReference>
<dbReference type="InterPro" id="IPR020449">
    <property type="entry name" value="Tscrpt_reg_AraC-type_HTH"/>
</dbReference>
<dbReference type="InterPro" id="IPR037923">
    <property type="entry name" value="HTH-like"/>
</dbReference>
<name>A0A1U9LHE9_9PROT</name>
<dbReference type="SUPFAM" id="SSF46689">
    <property type="entry name" value="Homeodomain-like"/>
    <property type="match status" value="2"/>
</dbReference>
<evidence type="ECO:0000256" key="3">
    <source>
        <dbReference type="ARBA" id="ARBA00023159"/>
    </source>
</evidence>
<keyword evidence="1" id="KW-0805">Transcription regulation</keyword>
<feature type="domain" description="HTH araC/xylS-type" evidence="5">
    <location>
        <begin position="206"/>
        <end position="304"/>
    </location>
</feature>
<proteinExistence type="predicted"/>
<dbReference type="InterPro" id="IPR050204">
    <property type="entry name" value="AraC_XylS_family_regulators"/>
</dbReference>
<dbReference type="InterPro" id="IPR018062">
    <property type="entry name" value="HTH_AraC-typ_CS"/>
</dbReference>
<dbReference type="PRINTS" id="PR00032">
    <property type="entry name" value="HTHARAC"/>
</dbReference>
<dbReference type="PANTHER" id="PTHR46796">
    <property type="entry name" value="HTH-TYPE TRANSCRIPTIONAL ACTIVATOR RHAS-RELATED"/>
    <property type="match status" value="1"/>
</dbReference>
<dbReference type="KEGG" id="aper:A0U91_00005"/>
<keyword evidence="3" id="KW-0010">Activator</keyword>
<evidence type="ECO:0000313" key="6">
    <source>
        <dbReference type="EMBL" id="AQT05832.1"/>
    </source>
</evidence>
<sequence length="304" mass="34117">MPLRPQSPLRFASQMLEQHIPGRKIVQSDGDAWKDAEAQIFDRPPQEEYLLVPAVAEPLLVWVMSGEAQIEERELAGEWTRTDAQTGSFFLTQAGAPYLMRWKTLPECPFQVLHLYLGSDLVARAARSLGLNPSRCRMRDISGAQDAFLTGLLNGLTAEMLSQPSANLLLVNGLLESLTVHLLRQYADTNTGPQHKAAQLPAWKLRKVLTYMKAHLAEPFDLDVLAALCGMSRFHFSRSFHNTMGQSPSRWFIQVRMEQAAHLLLHTDLPVIEVALTVGYESPSHFAQIFRKTTGISPRSYRAL</sequence>
<evidence type="ECO:0000256" key="4">
    <source>
        <dbReference type="ARBA" id="ARBA00023163"/>
    </source>
</evidence>
<dbReference type="EMBL" id="CP014687">
    <property type="protein sequence ID" value="AQT05832.1"/>
    <property type="molecule type" value="Genomic_DNA"/>
</dbReference>
<evidence type="ECO:0000313" key="7">
    <source>
        <dbReference type="Proteomes" id="UP000189055"/>
    </source>
</evidence>
<dbReference type="GO" id="GO:0043565">
    <property type="term" value="F:sequence-specific DNA binding"/>
    <property type="evidence" value="ECO:0007669"/>
    <property type="project" value="InterPro"/>
</dbReference>
<evidence type="ECO:0000256" key="1">
    <source>
        <dbReference type="ARBA" id="ARBA00023015"/>
    </source>
</evidence>
<protein>
    <submittedName>
        <fullName evidence="6">Transcriptional regulator</fullName>
    </submittedName>
</protein>
<organism evidence="6 7">
    <name type="scientific">Acetobacter persici</name>
    <dbReference type="NCBI Taxonomy" id="1076596"/>
    <lineage>
        <taxon>Bacteria</taxon>
        <taxon>Pseudomonadati</taxon>
        <taxon>Pseudomonadota</taxon>
        <taxon>Alphaproteobacteria</taxon>
        <taxon>Acetobacterales</taxon>
        <taxon>Acetobacteraceae</taxon>
        <taxon>Acetobacter</taxon>
    </lineage>
</organism>
<dbReference type="PROSITE" id="PS00041">
    <property type="entry name" value="HTH_ARAC_FAMILY_1"/>
    <property type="match status" value="1"/>
</dbReference>
<dbReference type="Pfam" id="PF12833">
    <property type="entry name" value="HTH_18"/>
    <property type="match status" value="1"/>
</dbReference>
<dbReference type="SMART" id="SM00342">
    <property type="entry name" value="HTH_ARAC"/>
    <property type="match status" value="1"/>
</dbReference>
<dbReference type="RefSeq" id="WP_077931556.1">
    <property type="nucleotide sequence ID" value="NZ_CP014687.1"/>
</dbReference>
<dbReference type="AlphaFoldDB" id="A0A1U9LHE9"/>
<reference evidence="6 7" key="1">
    <citation type="submission" date="2016-03" db="EMBL/GenBank/DDBJ databases">
        <title>Acetic acid bacteria sequencing.</title>
        <authorList>
            <person name="Brandt J."/>
            <person name="Jakob F."/>
            <person name="Vogel R.F."/>
        </authorList>
    </citation>
    <scope>NUCLEOTIDE SEQUENCE [LARGE SCALE GENOMIC DNA]</scope>
    <source>
        <strain evidence="6 7">TMW2.1084</strain>
    </source>
</reference>
<keyword evidence="4" id="KW-0804">Transcription</keyword>
<evidence type="ECO:0000256" key="2">
    <source>
        <dbReference type="ARBA" id="ARBA00023125"/>
    </source>
</evidence>
<dbReference type="GO" id="GO:0003700">
    <property type="term" value="F:DNA-binding transcription factor activity"/>
    <property type="evidence" value="ECO:0007669"/>
    <property type="project" value="InterPro"/>
</dbReference>
<accession>A0A1U9LHE9</accession>
<keyword evidence="2" id="KW-0238">DNA-binding</keyword>